<keyword evidence="4 7" id="KW-0812">Transmembrane</keyword>
<accession>A0A975GA34</accession>
<comment type="subcellular location">
    <subcellularLocation>
        <location evidence="1 7">Cell membrane</location>
        <topology evidence="1 7">Multi-pass membrane protein</topology>
    </subcellularLocation>
</comment>
<dbReference type="Pfam" id="PF00528">
    <property type="entry name" value="BPD_transp_1"/>
    <property type="match status" value="1"/>
</dbReference>
<evidence type="ECO:0000313" key="9">
    <source>
        <dbReference type="EMBL" id="QSZ26780.1"/>
    </source>
</evidence>
<dbReference type="PANTHER" id="PTHR43376:SF1">
    <property type="entry name" value="OLIGOPEPTIDE TRANSPORT SYSTEM PERMEASE PROTEIN"/>
    <property type="match status" value="1"/>
</dbReference>
<evidence type="ECO:0000313" key="10">
    <source>
        <dbReference type="EMBL" id="QSZ27084.1"/>
    </source>
</evidence>
<keyword evidence="3" id="KW-1003">Cell membrane</keyword>
<evidence type="ECO:0000259" key="8">
    <source>
        <dbReference type="PROSITE" id="PS50928"/>
    </source>
</evidence>
<dbReference type="SUPFAM" id="SSF161098">
    <property type="entry name" value="MetI-like"/>
    <property type="match status" value="1"/>
</dbReference>
<evidence type="ECO:0000256" key="7">
    <source>
        <dbReference type="RuleBase" id="RU363032"/>
    </source>
</evidence>
<dbReference type="AlphaFoldDB" id="A0A975GA34"/>
<feature type="transmembrane region" description="Helical" evidence="7">
    <location>
        <begin position="101"/>
        <end position="126"/>
    </location>
</feature>
<dbReference type="Proteomes" id="UP000671913">
    <property type="component" value="Chromosome"/>
</dbReference>
<reference evidence="10" key="1">
    <citation type="submission" date="2020-08" db="EMBL/GenBank/DDBJ databases">
        <title>Genomic insights into the carbon and energy metabolism of the first obligate autotrophic acetogenic bacterium Aceticella autotrophica gen. nov., sp. nov.</title>
        <authorList>
            <person name="Toshchakov S.V."/>
            <person name="Elcheninov A.G."/>
            <person name="Kublanov I.V."/>
            <person name="Frolov E.N."/>
            <person name="Lebedinsky A.V."/>
        </authorList>
    </citation>
    <scope>NUCLEOTIDE SEQUENCE</scope>
    <source>
        <strain evidence="10">3443-3Ac</strain>
    </source>
</reference>
<dbReference type="KEGG" id="aaut:ACETAC_09480"/>
<feature type="domain" description="ABC transmembrane type-1" evidence="8">
    <location>
        <begin position="99"/>
        <end position="309"/>
    </location>
</feature>
<keyword evidence="5 7" id="KW-1133">Transmembrane helix</keyword>
<feature type="transmembrane region" description="Helical" evidence="7">
    <location>
        <begin position="147"/>
        <end position="166"/>
    </location>
</feature>
<sequence>MKRVKYIFCKSFFSIIIFFISISISFVLIHMLPGNYLDYLLKDLAQVNPEVSVLFKEKFGLDKPLIVQYIIYLKNIFYGNWGYSLQYARPVLNIINEKLNWTLIILFPSTMLSIFVGIIVGAYMGWKNGSRNDLFITNFMIFIKTIPSYWWAITFILLFSYYIKIFPLGGFTNVNALKYGVNYLDILYHAFLPILTLTLCSIPGHYYLMRNSMLSVIKEPYITVARAKGLPENYILYLHAIKNAILPMLTVISLECAHLFTGSLFIETIFSWPGMGLLTFDAIKARDFPLLQAIFLIETFLIIIANFIADILYLFINPCIKDN</sequence>
<evidence type="ECO:0000256" key="5">
    <source>
        <dbReference type="ARBA" id="ARBA00022989"/>
    </source>
</evidence>
<protein>
    <submittedName>
        <fullName evidence="10">ABC transporter permease</fullName>
    </submittedName>
</protein>
<keyword evidence="2 7" id="KW-0813">Transport</keyword>
<feature type="transmembrane region" description="Helical" evidence="7">
    <location>
        <begin position="290"/>
        <end position="316"/>
    </location>
</feature>
<gene>
    <name evidence="9" type="ORF">ACETAC_07760</name>
    <name evidence="10" type="ORF">ACETAC_09480</name>
</gene>
<dbReference type="KEGG" id="aaut:ACETAC_07760"/>
<feature type="transmembrane region" description="Helical" evidence="7">
    <location>
        <begin position="186"/>
        <end position="208"/>
    </location>
</feature>
<comment type="similarity">
    <text evidence="7">Belongs to the binding-protein-dependent transport system permease family.</text>
</comment>
<dbReference type="GO" id="GO:0005886">
    <property type="term" value="C:plasma membrane"/>
    <property type="evidence" value="ECO:0007669"/>
    <property type="project" value="UniProtKB-SubCell"/>
</dbReference>
<keyword evidence="11" id="KW-1185">Reference proteome</keyword>
<dbReference type="InterPro" id="IPR045621">
    <property type="entry name" value="BPD_transp_1_N"/>
</dbReference>
<evidence type="ECO:0000256" key="3">
    <source>
        <dbReference type="ARBA" id="ARBA00022475"/>
    </source>
</evidence>
<dbReference type="EMBL" id="CP060096">
    <property type="protein sequence ID" value="QSZ27084.1"/>
    <property type="molecule type" value="Genomic_DNA"/>
</dbReference>
<evidence type="ECO:0000256" key="1">
    <source>
        <dbReference type="ARBA" id="ARBA00004651"/>
    </source>
</evidence>
<dbReference type="PANTHER" id="PTHR43376">
    <property type="entry name" value="OLIGOPEPTIDE TRANSPORT SYSTEM PERMEASE PROTEIN"/>
    <property type="match status" value="1"/>
</dbReference>
<evidence type="ECO:0000313" key="11">
    <source>
        <dbReference type="Proteomes" id="UP000671913"/>
    </source>
</evidence>
<feature type="transmembrane region" description="Helical" evidence="7">
    <location>
        <begin position="12"/>
        <end position="32"/>
    </location>
</feature>
<name>A0A975GA34_9THEO</name>
<evidence type="ECO:0000256" key="4">
    <source>
        <dbReference type="ARBA" id="ARBA00022692"/>
    </source>
</evidence>
<feature type="transmembrane region" description="Helical" evidence="7">
    <location>
        <begin position="244"/>
        <end position="270"/>
    </location>
</feature>
<dbReference type="CDD" id="cd06261">
    <property type="entry name" value="TM_PBP2"/>
    <property type="match status" value="1"/>
</dbReference>
<dbReference type="RefSeq" id="WP_284679464.1">
    <property type="nucleotide sequence ID" value="NZ_CP060096.1"/>
</dbReference>
<dbReference type="Gene3D" id="1.10.3720.10">
    <property type="entry name" value="MetI-like"/>
    <property type="match status" value="1"/>
</dbReference>
<dbReference type="InterPro" id="IPR035906">
    <property type="entry name" value="MetI-like_sf"/>
</dbReference>
<proteinExistence type="inferred from homology"/>
<evidence type="ECO:0000256" key="6">
    <source>
        <dbReference type="ARBA" id="ARBA00023136"/>
    </source>
</evidence>
<dbReference type="EMBL" id="CP060096">
    <property type="protein sequence ID" value="QSZ26780.1"/>
    <property type="molecule type" value="Genomic_DNA"/>
</dbReference>
<keyword evidence="6 7" id="KW-0472">Membrane</keyword>
<dbReference type="PROSITE" id="PS50928">
    <property type="entry name" value="ABC_TM1"/>
    <property type="match status" value="1"/>
</dbReference>
<dbReference type="Pfam" id="PF19300">
    <property type="entry name" value="BPD_transp_1_N"/>
    <property type="match status" value="1"/>
</dbReference>
<dbReference type="InterPro" id="IPR000515">
    <property type="entry name" value="MetI-like"/>
</dbReference>
<dbReference type="GO" id="GO:0055085">
    <property type="term" value="P:transmembrane transport"/>
    <property type="evidence" value="ECO:0007669"/>
    <property type="project" value="InterPro"/>
</dbReference>
<evidence type="ECO:0000256" key="2">
    <source>
        <dbReference type="ARBA" id="ARBA00022448"/>
    </source>
</evidence>
<organism evidence="10 11">
    <name type="scientific">Aceticella autotrophica</name>
    <dbReference type="NCBI Taxonomy" id="2755338"/>
    <lineage>
        <taxon>Bacteria</taxon>
        <taxon>Bacillati</taxon>
        <taxon>Bacillota</taxon>
        <taxon>Clostridia</taxon>
        <taxon>Thermoanaerobacterales</taxon>
        <taxon>Thermoanaerobacteraceae</taxon>
        <taxon>Aceticella</taxon>
    </lineage>
</organism>